<feature type="coiled-coil region" evidence="9">
    <location>
        <begin position="308"/>
        <end position="335"/>
    </location>
</feature>
<dbReference type="InterPro" id="IPR004089">
    <property type="entry name" value="MCPsignal_dom"/>
</dbReference>
<dbReference type="Proteomes" id="UP000183805">
    <property type="component" value="Unassembled WGS sequence"/>
</dbReference>
<feature type="coiled-coil region" evidence="9">
    <location>
        <begin position="472"/>
        <end position="499"/>
    </location>
</feature>
<dbReference type="Pfam" id="PF00015">
    <property type="entry name" value="MCPsignal"/>
    <property type="match status" value="1"/>
</dbReference>
<dbReference type="KEGG" id="pdj:D0907_12815"/>
<gene>
    <name evidence="13" type="ORF">D0907_12815</name>
    <name evidence="14" type="ORF">SAMN04487854_10635</name>
</gene>
<reference evidence="14 15" key="1">
    <citation type="submission" date="2016-10" db="EMBL/GenBank/DDBJ databases">
        <authorList>
            <person name="Varghese N."/>
            <person name="Submissions S."/>
        </authorList>
    </citation>
    <scope>NUCLEOTIDE SEQUENCE [LARGE SCALE GENOMIC DNA]</scope>
    <source>
        <strain evidence="14 15">CGMCC 1.8499</strain>
    </source>
</reference>
<evidence type="ECO:0000313" key="15">
    <source>
        <dbReference type="Proteomes" id="UP000183805"/>
    </source>
</evidence>
<evidence type="ECO:0000313" key="13">
    <source>
        <dbReference type="EMBL" id="AXV66092.1"/>
    </source>
</evidence>
<dbReference type="EMBL" id="FPAZ01000006">
    <property type="protein sequence ID" value="SFT63271.1"/>
    <property type="molecule type" value="Genomic_DNA"/>
</dbReference>
<dbReference type="Gene3D" id="3.30.450.20">
    <property type="entry name" value="PAS domain"/>
    <property type="match status" value="1"/>
</dbReference>
<dbReference type="CDD" id="cd06225">
    <property type="entry name" value="HAMP"/>
    <property type="match status" value="1"/>
</dbReference>
<protein>
    <submittedName>
        <fullName evidence="13">Methyl-accepting chemotaxis protein</fullName>
    </submittedName>
    <submittedName>
        <fullName evidence="14">Methyl-accepting chemotaxis sensory transducer with Cache sensor</fullName>
    </submittedName>
</protein>
<dbReference type="PANTHER" id="PTHR32089">
    <property type="entry name" value="METHYL-ACCEPTING CHEMOTAXIS PROTEIN MCPB"/>
    <property type="match status" value="1"/>
</dbReference>
<evidence type="ECO:0000256" key="6">
    <source>
        <dbReference type="ARBA" id="ARBA00023224"/>
    </source>
</evidence>
<dbReference type="GeneID" id="99506352"/>
<dbReference type="Proteomes" id="UP000264605">
    <property type="component" value="Chromosome"/>
</dbReference>
<name>A0AAD0S1A6_9GAMM</name>
<evidence type="ECO:0000259" key="11">
    <source>
        <dbReference type="PROSITE" id="PS50111"/>
    </source>
</evidence>
<evidence type="ECO:0000256" key="5">
    <source>
        <dbReference type="ARBA" id="ARBA00023136"/>
    </source>
</evidence>
<comment type="similarity">
    <text evidence="7">Belongs to the methyl-accepting chemotaxis (MCP) protein family.</text>
</comment>
<evidence type="ECO:0000256" key="1">
    <source>
        <dbReference type="ARBA" id="ARBA00004651"/>
    </source>
</evidence>
<feature type="transmembrane region" description="Helical" evidence="10">
    <location>
        <begin position="193"/>
        <end position="216"/>
    </location>
</feature>
<dbReference type="SMART" id="SM01049">
    <property type="entry name" value="Cache_2"/>
    <property type="match status" value="1"/>
</dbReference>
<keyword evidence="4 10" id="KW-1133">Transmembrane helix</keyword>
<feature type="transmembrane region" description="Helical" evidence="10">
    <location>
        <begin position="12"/>
        <end position="33"/>
    </location>
</feature>
<dbReference type="PANTHER" id="PTHR32089:SF119">
    <property type="entry name" value="METHYL-ACCEPTING CHEMOTAXIS PROTEIN CTPL"/>
    <property type="match status" value="1"/>
</dbReference>
<organism evidence="13 16">
    <name type="scientific">Pseudoalteromonas lipolytica</name>
    <dbReference type="NCBI Taxonomy" id="570156"/>
    <lineage>
        <taxon>Bacteria</taxon>
        <taxon>Pseudomonadati</taxon>
        <taxon>Pseudomonadota</taxon>
        <taxon>Gammaproteobacteria</taxon>
        <taxon>Alteromonadales</taxon>
        <taxon>Pseudoalteromonadaceae</taxon>
        <taxon>Pseudoalteromonas</taxon>
    </lineage>
</organism>
<keyword evidence="6 8" id="KW-0807">Transducer</keyword>
<evidence type="ECO:0000313" key="14">
    <source>
        <dbReference type="EMBL" id="SFT63271.1"/>
    </source>
</evidence>
<dbReference type="Pfam" id="PF17200">
    <property type="entry name" value="sCache_2"/>
    <property type="match status" value="1"/>
</dbReference>
<dbReference type="Gene3D" id="6.10.340.10">
    <property type="match status" value="1"/>
</dbReference>
<dbReference type="InterPro" id="IPR033480">
    <property type="entry name" value="sCache_2"/>
</dbReference>
<dbReference type="GO" id="GO:0005886">
    <property type="term" value="C:plasma membrane"/>
    <property type="evidence" value="ECO:0007669"/>
    <property type="project" value="UniProtKB-SubCell"/>
</dbReference>
<feature type="domain" description="HAMP" evidence="12">
    <location>
        <begin position="213"/>
        <end position="267"/>
    </location>
</feature>
<dbReference type="PROSITE" id="PS50111">
    <property type="entry name" value="CHEMOTAXIS_TRANSDUC_2"/>
    <property type="match status" value="1"/>
</dbReference>
<comment type="subcellular location">
    <subcellularLocation>
        <location evidence="1">Cell membrane</location>
        <topology evidence="1">Multi-pass membrane protein</topology>
    </subcellularLocation>
</comment>
<evidence type="ECO:0000313" key="16">
    <source>
        <dbReference type="Proteomes" id="UP000264605"/>
    </source>
</evidence>
<dbReference type="AlphaFoldDB" id="A0AAD0S1A6"/>
<dbReference type="Gene3D" id="1.10.287.950">
    <property type="entry name" value="Methyl-accepting chemotaxis protein"/>
    <property type="match status" value="1"/>
</dbReference>
<dbReference type="CDD" id="cd11386">
    <property type="entry name" value="MCP_signal"/>
    <property type="match status" value="1"/>
</dbReference>
<evidence type="ECO:0000259" key="12">
    <source>
        <dbReference type="PROSITE" id="PS50885"/>
    </source>
</evidence>
<dbReference type="Pfam" id="PF00672">
    <property type="entry name" value="HAMP"/>
    <property type="match status" value="1"/>
</dbReference>
<keyword evidence="3 10" id="KW-0812">Transmembrane</keyword>
<dbReference type="RefSeq" id="WP_036966284.1">
    <property type="nucleotide sequence ID" value="NZ_CP032090.1"/>
</dbReference>
<evidence type="ECO:0000256" key="8">
    <source>
        <dbReference type="PROSITE-ProRule" id="PRU00284"/>
    </source>
</evidence>
<evidence type="ECO:0000256" key="4">
    <source>
        <dbReference type="ARBA" id="ARBA00022989"/>
    </source>
</evidence>
<proteinExistence type="inferred from homology"/>
<keyword evidence="2" id="KW-1003">Cell membrane</keyword>
<evidence type="ECO:0000256" key="2">
    <source>
        <dbReference type="ARBA" id="ARBA00022475"/>
    </source>
</evidence>
<dbReference type="GO" id="GO:0006935">
    <property type="term" value="P:chemotaxis"/>
    <property type="evidence" value="ECO:0007669"/>
    <property type="project" value="UniProtKB-ARBA"/>
</dbReference>
<dbReference type="GO" id="GO:0007165">
    <property type="term" value="P:signal transduction"/>
    <property type="evidence" value="ECO:0007669"/>
    <property type="project" value="UniProtKB-KW"/>
</dbReference>
<dbReference type="PROSITE" id="PS50885">
    <property type="entry name" value="HAMP"/>
    <property type="match status" value="1"/>
</dbReference>
<evidence type="ECO:0000256" key="9">
    <source>
        <dbReference type="SAM" id="Coils"/>
    </source>
</evidence>
<accession>A0AAD0S1A6</accession>
<dbReference type="FunFam" id="1.10.287.950:FF:000001">
    <property type="entry name" value="Methyl-accepting chemotaxis sensory transducer"/>
    <property type="match status" value="1"/>
</dbReference>
<dbReference type="SUPFAM" id="SSF58104">
    <property type="entry name" value="Methyl-accepting chemotaxis protein (MCP) signaling domain"/>
    <property type="match status" value="1"/>
</dbReference>
<dbReference type="InterPro" id="IPR003660">
    <property type="entry name" value="HAMP_dom"/>
</dbReference>
<dbReference type="SMART" id="SM00283">
    <property type="entry name" value="MA"/>
    <property type="match status" value="1"/>
</dbReference>
<evidence type="ECO:0000256" key="7">
    <source>
        <dbReference type="ARBA" id="ARBA00029447"/>
    </source>
</evidence>
<dbReference type="EMBL" id="CP032090">
    <property type="protein sequence ID" value="AXV66092.1"/>
    <property type="molecule type" value="Genomic_DNA"/>
</dbReference>
<evidence type="ECO:0000256" key="3">
    <source>
        <dbReference type="ARBA" id="ARBA00022692"/>
    </source>
</evidence>
<keyword evidence="5 10" id="KW-0472">Membrane</keyword>
<dbReference type="SMART" id="SM00304">
    <property type="entry name" value="HAMP"/>
    <property type="match status" value="1"/>
</dbReference>
<feature type="domain" description="Methyl-accepting transducer" evidence="11">
    <location>
        <begin position="272"/>
        <end position="508"/>
    </location>
</feature>
<sequence length="545" mass="59956">MNYLRRFTILQRLAMLVSVVVVGLIFLSISSLMKQYDSLEQEQYTKTQNLVESAHSIIEHNYALFQQGKLSEQQAKQAALDTIAALRYDKSNYFWINDYQPAMVMHPFKPELEGKSLANNKDPDGVHLFVDMVNVVKRQGEGFVPYKWPKPGKDQPVDKIAYVKGFTPWQWIIGSGVYIDTIEDAFASLRNHVIITAVVIIGLLIALSYLIANSILRPTQLAADMMKDISQGEGDLTQQLDENGNDEVSRLSRYFNLYTAKMRESLKQVAQNAQQVNQYAHNVDDATKTNHSFIELQNDSSTQVATAMEEMTHQIHDVSQNADQAEHAANDAAQNASTGKQVLNKTITAIETLSHNIEQVSKVTTDLAAESNNIGSVLDVIRSIAEQTNLLALNAAIEAARAGEQGRGFAVVADEVRTLASRTGKSTDEIQAMISKLQAGAKAAVDAVSASQQLSSETVLQAGEASSSLSEIERLVTIIKDMNSQIARATEQQTSAADEVNLRINELSQSTEQSLSNTQGLSDASESLKQSSQALSDVVNRFRLD</sequence>
<evidence type="ECO:0000256" key="10">
    <source>
        <dbReference type="SAM" id="Phobius"/>
    </source>
</evidence>
<reference evidence="13 16" key="2">
    <citation type="submission" date="2018-08" db="EMBL/GenBank/DDBJ databases">
        <title>Draft genome sequence of Pseudoalteromonas donghaensis HJ51.</title>
        <authorList>
            <person name="Oh J."/>
            <person name="Roh D."/>
        </authorList>
    </citation>
    <scope>NUCLEOTIDE SEQUENCE [LARGE SCALE GENOMIC DNA]</scope>
    <source>
        <strain evidence="13 16">HJ51</strain>
    </source>
</reference>
<keyword evidence="9" id="KW-0175">Coiled coil</keyword>
<keyword evidence="15" id="KW-1185">Reference proteome</keyword>